<sequence length="235" mass="27044">MGRVAVPKKRINNALHDAIRAIHEWNIDVRQFSIHLTGESREYDNNDLPDEPGVEYQMSARLIKNIQILSDVDPARPILIHMKTCGGDWVEGMAIYDVIKYASNPIVILNYTHARSMSSIILQAADKRVMMPHSHFMFHDGTMSVTGTYKGFMTNAEWAKKEHPTMIGIYASRMKEKGKFSKKAKDEIIKMLEVQMEKKEDVFLTAQEAINWGLADQIFDGNWQKLTKYVRRSQK</sequence>
<evidence type="ECO:0000256" key="2">
    <source>
        <dbReference type="RuleBase" id="RU003567"/>
    </source>
</evidence>
<comment type="caution">
    <text evidence="3">The sequence shown here is derived from an EMBL/GenBank/DDBJ whole genome shotgun (WGS) entry which is preliminary data.</text>
</comment>
<dbReference type="GO" id="GO:0051117">
    <property type="term" value="F:ATPase binding"/>
    <property type="evidence" value="ECO:0007669"/>
    <property type="project" value="TreeGrafter"/>
</dbReference>
<dbReference type="InterPro" id="IPR023562">
    <property type="entry name" value="ClpP/TepA"/>
</dbReference>
<dbReference type="PRINTS" id="PR00127">
    <property type="entry name" value="CLPPROTEASEP"/>
</dbReference>
<dbReference type="Gene3D" id="3.90.226.10">
    <property type="entry name" value="2-enoyl-CoA Hydratase, Chain A, domain 1"/>
    <property type="match status" value="1"/>
</dbReference>
<dbReference type="InterPro" id="IPR029045">
    <property type="entry name" value="ClpP/crotonase-like_dom_sf"/>
</dbReference>
<accession>A0A1F8F9B8</accession>
<dbReference type="GO" id="GO:0004176">
    <property type="term" value="F:ATP-dependent peptidase activity"/>
    <property type="evidence" value="ECO:0007669"/>
    <property type="project" value="InterPro"/>
</dbReference>
<dbReference type="Proteomes" id="UP000178908">
    <property type="component" value="Unassembled WGS sequence"/>
</dbReference>
<evidence type="ECO:0000256" key="1">
    <source>
        <dbReference type="ARBA" id="ARBA00007039"/>
    </source>
</evidence>
<gene>
    <name evidence="3" type="ORF">A3C61_01005</name>
</gene>
<dbReference type="Pfam" id="PF00574">
    <property type="entry name" value="CLP_protease"/>
    <property type="match status" value="1"/>
</dbReference>
<dbReference type="AlphaFoldDB" id="A0A1F8F9B8"/>
<evidence type="ECO:0000313" key="3">
    <source>
        <dbReference type="EMBL" id="OGN09130.1"/>
    </source>
</evidence>
<dbReference type="GO" id="GO:0006515">
    <property type="term" value="P:protein quality control for misfolded or incompletely synthesized proteins"/>
    <property type="evidence" value="ECO:0007669"/>
    <property type="project" value="TreeGrafter"/>
</dbReference>
<organism evidence="3 4">
    <name type="scientific">Candidatus Yanofskybacteria bacterium RIFCSPHIGHO2_02_FULL_39_10</name>
    <dbReference type="NCBI Taxonomy" id="1802674"/>
    <lineage>
        <taxon>Bacteria</taxon>
        <taxon>Candidatus Yanofskyibacteriota</taxon>
    </lineage>
</organism>
<protein>
    <recommendedName>
        <fullName evidence="2">ATP-dependent Clp protease proteolytic subunit</fullName>
    </recommendedName>
</protein>
<dbReference type="GO" id="GO:0004252">
    <property type="term" value="F:serine-type endopeptidase activity"/>
    <property type="evidence" value="ECO:0007669"/>
    <property type="project" value="InterPro"/>
</dbReference>
<dbReference type="EMBL" id="MGJO01000031">
    <property type="protein sequence ID" value="OGN09130.1"/>
    <property type="molecule type" value="Genomic_DNA"/>
</dbReference>
<dbReference type="PANTHER" id="PTHR10381">
    <property type="entry name" value="ATP-DEPENDENT CLP PROTEASE PROTEOLYTIC SUBUNIT"/>
    <property type="match status" value="1"/>
</dbReference>
<dbReference type="GO" id="GO:0009368">
    <property type="term" value="C:endopeptidase Clp complex"/>
    <property type="evidence" value="ECO:0007669"/>
    <property type="project" value="TreeGrafter"/>
</dbReference>
<name>A0A1F8F9B8_9BACT</name>
<dbReference type="InterPro" id="IPR001907">
    <property type="entry name" value="ClpP"/>
</dbReference>
<proteinExistence type="inferred from homology"/>
<evidence type="ECO:0000313" key="4">
    <source>
        <dbReference type="Proteomes" id="UP000178908"/>
    </source>
</evidence>
<dbReference type="SUPFAM" id="SSF52096">
    <property type="entry name" value="ClpP/crotonase"/>
    <property type="match status" value="1"/>
</dbReference>
<comment type="similarity">
    <text evidence="1 2">Belongs to the peptidase S14 family.</text>
</comment>
<dbReference type="PANTHER" id="PTHR10381:SF11">
    <property type="entry name" value="ATP-DEPENDENT CLP PROTEASE PROTEOLYTIC SUBUNIT, MITOCHONDRIAL"/>
    <property type="match status" value="1"/>
</dbReference>
<reference evidence="3 4" key="1">
    <citation type="journal article" date="2016" name="Nat. Commun.">
        <title>Thousands of microbial genomes shed light on interconnected biogeochemical processes in an aquifer system.</title>
        <authorList>
            <person name="Anantharaman K."/>
            <person name="Brown C.T."/>
            <person name="Hug L.A."/>
            <person name="Sharon I."/>
            <person name="Castelle C.J."/>
            <person name="Probst A.J."/>
            <person name="Thomas B.C."/>
            <person name="Singh A."/>
            <person name="Wilkins M.J."/>
            <person name="Karaoz U."/>
            <person name="Brodie E.L."/>
            <person name="Williams K.H."/>
            <person name="Hubbard S.S."/>
            <person name="Banfield J.F."/>
        </authorList>
    </citation>
    <scope>NUCLEOTIDE SEQUENCE [LARGE SCALE GENOMIC DNA]</scope>
</reference>